<proteinExistence type="predicted"/>
<dbReference type="CDD" id="cd03808">
    <property type="entry name" value="GT4_CapM-like"/>
    <property type="match status" value="1"/>
</dbReference>
<dbReference type="EMBL" id="AP035787">
    <property type="protein sequence ID" value="BFO75269.1"/>
    <property type="molecule type" value="Genomic_DNA"/>
</dbReference>
<feature type="domain" description="Glycosyltransferase subfamily 4-like N-terminal" evidence="2">
    <location>
        <begin position="46"/>
        <end position="123"/>
    </location>
</feature>
<gene>
    <name evidence="3" type="ORF">GTC17259_03190</name>
</gene>
<dbReference type="SUPFAM" id="SSF53756">
    <property type="entry name" value="UDP-Glycosyltransferase/glycogen phosphorylase"/>
    <property type="match status" value="1"/>
</dbReference>
<evidence type="ECO:0000313" key="3">
    <source>
        <dbReference type="EMBL" id="BFO75269.1"/>
    </source>
</evidence>
<dbReference type="AlphaFoldDB" id="A0AB33J0Q2"/>
<feature type="domain" description="Glycosyl transferase family 1" evidence="1">
    <location>
        <begin position="212"/>
        <end position="389"/>
    </location>
</feature>
<protein>
    <submittedName>
        <fullName evidence="3">Glycosyltransferase family 4 protein</fullName>
    </submittedName>
</protein>
<dbReference type="GO" id="GO:0016757">
    <property type="term" value="F:glycosyltransferase activity"/>
    <property type="evidence" value="ECO:0007669"/>
    <property type="project" value="InterPro"/>
</dbReference>
<dbReference type="PANTHER" id="PTHR12526">
    <property type="entry name" value="GLYCOSYLTRANSFERASE"/>
    <property type="match status" value="1"/>
</dbReference>
<name>A0AB33J0Q2_9BACT</name>
<dbReference type="InterPro" id="IPR001296">
    <property type="entry name" value="Glyco_trans_1"/>
</dbReference>
<dbReference type="InterPro" id="IPR028098">
    <property type="entry name" value="Glyco_trans_4-like_N"/>
</dbReference>
<dbReference type="Pfam" id="PF13579">
    <property type="entry name" value="Glyco_trans_4_4"/>
    <property type="match status" value="1"/>
</dbReference>
<evidence type="ECO:0000259" key="1">
    <source>
        <dbReference type="Pfam" id="PF00534"/>
    </source>
</evidence>
<dbReference type="PANTHER" id="PTHR12526:SF630">
    <property type="entry name" value="GLYCOSYLTRANSFERASE"/>
    <property type="match status" value="1"/>
</dbReference>
<sequence>MKNERKKLIRITTADISLDSLLKGQLRFLNQYFDVVGVAKDTGVLQKVGEREGIRVIDAPLERPITPVKDIKALWFLFRLFRQEKPWCVHANTPKGSLLAMIAAWMARVPHRIYLVTGLRYQGTTGVFRFILKTMERMTCLFASKVIPEGNGVLCSLQSDHITSKPLEVIHYGNINGKDTSFLSRENTIETSSFVVDNGQIRLQGKSVEDAREFVREKLGCTAEDFLFISIGRITNDKGMGELADAMKRLEATKQNVKLLLIGELEGEDDLVDTDKLEYFRQSKAVIYVGVQLDIRPFLLASDVLVFPSYREGFPNVPLEAGAMNLPCIVTNISGSNEIIKDGLNGKIIQAPLDDKGKRKHDITDALYNTMLWFVCHRAEAKRMGENARPMICERYEQKDVWLSLLNMYNALDSQNKNV</sequence>
<evidence type="ECO:0000259" key="2">
    <source>
        <dbReference type="Pfam" id="PF13579"/>
    </source>
</evidence>
<dbReference type="Pfam" id="PF00534">
    <property type="entry name" value="Glycos_transf_1"/>
    <property type="match status" value="1"/>
</dbReference>
<organism evidence="3">
    <name type="scientific">Prevotella sp. GTC17259</name>
    <dbReference type="NCBI Taxonomy" id="3236795"/>
    <lineage>
        <taxon>Bacteria</taxon>
        <taxon>Pseudomonadati</taxon>
        <taxon>Bacteroidota</taxon>
        <taxon>Bacteroidia</taxon>
        <taxon>Bacteroidales</taxon>
        <taxon>Prevotellaceae</taxon>
        <taxon>Prevotella</taxon>
    </lineage>
</organism>
<dbReference type="Gene3D" id="3.40.50.2000">
    <property type="entry name" value="Glycogen Phosphorylase B"/>
    <property type="match status" value="2"/>
</dbReference>
<accession>A0AB33J0Q2</accession>
<reference evidence="3" key="1">
    <citation type="submission" date="2024-07" db="EMBL/GenBank/DDBJ databases">
        <title>Complete genome sequence of Prevotella sp. YM-2024 GTC17259.</title>
        <authorList>
            <person name="Hayashi M."/>
            <person name="Muto Y."/>
            <person name="Tanaka K."/>
            <person name="Niwa H."/>
        </authorList>
    </citation>
    <scope>NUCLEOTIDE SEQUENCE</scope>
    <source>
        <strain evidence="3">GTC17259</strain>
    </source>
</reference>